<dbReference type="InterPro" id="IPR009057">
    <property type="entry name" value="Homeodomain-like_sf"/>
</dbReference>
<dbReference type="GO" id="GO:0003700">
    <property type="term" value="F:DNA-binding transcription factor activity"/>
    <property type="evidence" value="ECO:0007669"/>
    <property type="project" value="TreeGrafter"/>
</dbReference>
<dbReference type="RefSeq" id="WP_307636948.1">
    <property type="nucleotide sequence ID" value="NZ_JAUSRR010000004.1"/>
</dbReference>
<name>A0AAW8DW68_9BURK</name>
<keyword evidence="1" id="KW-0805">Transcription regulation</keyword>
<keyword evidence="3" id="KW-0804">Transcription</keyword>
<organism evidence="6 7">
    <name type="scientific">Variovorax boronicumulans</name>
    <dbReference type="NCBI Taxonomy" id="436515"/>
    <lineage>
        <taxon>Bacteria</taxon>
        <taxon>Pseudomonadati</taxon>
        <taxon>Pseudomonadota</taxon>
        <taxon>Betaproteobacteria</taxon>
        <taxon>Burkholderiales</taxon>
        <taxon>Comamonadaceae</taxon>
        <taxon>Variovorax</taxon>
    </lineage>
</organism>
<feature type="domain" description="HTH tetR-type" evidence="5">
    <location>
        <begin position="19"/>
        <end position="79"/>
    </location>
</feature>
<evidence type="ECO:0000256" key="3">
    <source>
        <dbReference type="ARBA" id="ARBA00023163"/>
    </source>
</evidence>
<protein>
    <submittedName>
        <fullName evidence="6">AcrR family transcriptional regulator</fullName>
    </submittedName>
</protein>
<evidence type="ECO:0000256" key="2">
    <source>
        <dbReference type="ARBA" id="ARBA00023125"/>
    </source>
</evidence>
<dbReference type="GO" id="GO:0000976">
    <property type="term" value="F:transcription cis-regulatory region binding"/>
    <property type="evidence" value="ECO:0007669"/>
    <property type="project" value="TreeGrafter"/>
</dbReference>
<dbReference type="PROSITE" id="PS50977">
    <property type="entry name" value="HTH_TETR_2"/>
    <property type="match status" value="1"/>
</dbReference>
<sequence length="206" mass="23402">MPAAPRSKPLKRPTQARGKFTVQAIYDAFVRIWRTQGWEGVTTRAVALETGIAVGTFYDYFPDKEALLSGYVRHCVEALLARLDADVIAPSDIDWHERIKRLVRLTCDTRTDGLPAFDHEMLMLEHRVAEPKHHRRVYDELLTRWTQAFAACRDLQPPPSPATVQALLTAAWGGRRYRLLVQPDDAASDAWVAEMEAMVRARLLAH</sequence>
<dbReference type="InterPro" id="IPR050109">
    <property type="entry name" value="HTH-type_TetR-like_transc_reg"/>
</dbReference>
<dbReference type="Gene3D" id="1.10.357.10">
    <property type="entry name" value="Tetracycline Repressor, domain 2"/>
    <property type="match status" value="1"/>
</dbReference>
<gene>
    <name evidence="6" type="ORF">J2W25_002507</name>
</gene>
<dbReference type="EMBL" id="JAUSRR010000004">
    <property type="protein sequence ID" value="MDP9923484.1"/>
    <property type="molecule type" value="Genomic_DNA"/>
</dbReference>
<dbReference type="Proteomes" id="UP001244295">
    <property type="component" value="Unassembled WGS sequence"/>
</dbReference>
<evidence type="ECO:0000256" key="1">
    <source>
        <dbReference type="ARBA" id="ARBA00023015"/>
    </source>
</evidence>
<dbReference type="PANTHER" id="PTHR30055:SF234">
    <property type="entry name" value="HTH-TYPE TRANSCRIPTIONAL REGULATOR BETI"/>
    <property type="match status" value="1"/>
</dbReference>
<reference evidence="6" key="1">
    <citation type="submission" date="2023-07" db="EMBL/GenBank/DDBJ databases">
        <title>Sorghum-associated microbial communities from plants grown in Nebraska, USA.</title>
        <authorList>
            <person name="Schachtman D."/>
        </authorList>
    </citation>
    <scope>NUCLEOTIDE SEQUENCE</scope>
    <source>
        <strain evidence="6">DS2795</strain>
    </source>
</reference>
<evidence type="ECO:0000313" key="7">
    <source>
        <dbReference type="Proteomes" id="UP001244295"/>
    </source>
</evidence>
<proteinExistence type="predicted"/>
<feature type="DNA-binding region" description="H-T-H motif" evidence="4">
    <location>
        <begin position="42"/>
        <end position="61"/>
    </location>
</feature>
<evidence type="ECO:0000259" key="5">
    <source>
        <dbReference type="PROSITE" id="PS50977"/>
    </source>
</evidence>
<dbReference type="AlphaFoldDB" id="A0AAW8DW68"/>
<keyword evidence="2 4" id="KW-0238">DNA-binding</keyword>
<dbReference type="SUPFAM" id="SSF46689">
    <property type="entry name" value="Homeodomain-like"/>
    <property type="match status" value="1"/>
</dbReference>
<dbReference type="InterPro" id="IPR001647">
    <property type="entry name" value="HTH_TetR"/>
</dbReference>
<comment type="caution">
    <text evidence="6">The sequence shown here is derived from an EMBL/GenBank/DDBJ whole genome shotgun (WGS) entry which is preliminary data.</text>
</comment>
<evidence type="ECO:0000313" key="6">
    <source>
        <dbReference type="EMBL" id="MDP9923484.1"/>
    </source>
</evidence>
<evidence type="ECO:0000256" key="4">
    <source>
        <dbReference type="PROSITE-ProRule" id="PRU00335"/>
    </source>
</evidence>
<accession>A0AAW8DW68</accession>
<dbReference type="PANTHER" id="PTHR30055">
    <property type="entry name" value="HTH-TYPE TRANSCRIPTIONAL REGULATOR RUTR"/>
    <property type="match status" value="1"/>
</dbReference>
<dbReference type="Pfam" id="PF00440">
    <property type="entry name" value="TetR_N"/>
    <property type="match status" value="1"/>
</dbReference>